<keyword evidence="3" id="KW-1185">Reference proteome</keyword>
<dbReference type="GO" id="GO:0004672">
    <property type="term" value="F:protein kinase activity"/>
    <property type="evidence" value="ECO:0007669"/>
    <property type="project" value="InterPro"/>
</dbReference>
<dbReference type="SUPFAM" id="SSF56112">
    <property type="entry name" value="Protein kinase-like (PK-like)"/>
    <property type="match status" value="1"/>
</dbReference>
<dbReference type="Proteomes" id="UP000652761">
    <property type="component" value="Unassembled WGS sequence"/>
</dbReference>
<organism evidence="2 3">
    <name type="scientific">Colocasia esculenta</name>
    <name type="common">Wild taro</name>
    <name type="synonym">Arum esculentum</name>
    <dbReference type="NCBI Taxonomy" id="4460"/>
    <lineage>
        <taxon>Eukaryota</taxon>
        <taxon>Viridiplantae</taxon>
        <taxon>Streptophyta</taxon>
        <taxon>Embryophyta</taxon>
        <taxon>Tracheophyta</taxon>
        <taxon>Spermatophyta</taxon>
        <taxon>Magnoliopsida</taxon>
        <taxon>Liliopsida</taxon>
        <taxon>Araceae</taxon>
        <taxon>Aroideae</taxon>
        <taxon>Colocasieae</taxon>
        <taxon>Colocasia</taxon>
    </lineage>
</organism>
<dbReference type="EMBL" id="NMUH01001292">
    <property type="protein sequence ID" value="MQL90983.1"/>
    <property type="molecule type" value="Genomic_DNA"/>
</dbReference>
<dbReference type="InterPro" id="IPR008271">
    <property type="entry name" value="Ser/Thr_kinase_AS"/>
</dbReference>
<reference evidence="2" key="1">
    <citation type="submission" date="2017-07" db="EMBL/GenBank/DDBJ databases">
        <title>Taro Niue Genome Assembly and Annotation.</title>
        <authorList>
            <person name="Atibalentja N."/>
            <person name="Keating K."/>
            <person name="Fields C.J."/>
        </authorList>
    </citation>
    <scope>NUCLEOTIDE SEQUENCE</scope>
    <source>
        <strain evidence="2">Niue_2</strain>
        <tissue evidence="2">Leaf</tissue>
    </source>
</reference>
<evidence type="ECO:0000313" key="3">
    <source>
        <dbReference type="Proteomes" id="UP000652761"/>
    </source>
</evidence>
<evidence type="ECO:0000313" key="2">
    <source>
        <dbReference type="EMBL" id="MQL90983.1"/>
    </source>
</evidence>
<dbReference type="InterPro" id="IPR050235">
    <property type="entry name" value="CK1_Ser-Thr_kinase"/>
</dbReference>
<dbReference type="InterPro" id="IPR011009">
    <property type="entry name" value="Kinase-like_dom_sf"/>
</dbReference>
<accession>A0A843VEX9</accession>
<dbReference type="OrthoDB" id="5979581at2759"/>
<proteinExistence type="inferred from homology"/>
<dbReference type="PANTHER" id="PTHR11909">
    <property type="entry name" value="CASEIN KINASE-RELATED"/>
    <property type="match status" value="1"/>
</dbReference>
<sequence length="243" mass="28230">MYGIMLAKRKKNVLFPSHFALDHYHLLDSFLKQDATEYGGLHCCRSNINSREASLKRVCIYNDCLAIIHKKIWFVHGDVKPENFLLGQPRTPDEKKLFLIDLGLARNEIPNNQTNDSVKKFLSDVCVISTHFKMFRGKLLFYQGDNKSFLVYKKKMATSPEMCCFCPPPFKEFLEIVTYMKFHEEPNYSKLISLFDSLIVKQRVETDGHYSSTQWSSAFKRVINIIRYNSGFSCNAWESHLSG</sequence>
<dbReference type="AlphaFoldDB" id="A0A843VEX9"/>
<evidence type="ECO:0000256" key="1">
    <source>
        <dbReference type="ARBA" id="ARBA00005926"/>
    </source>
</evidence>
<dbReference type="PROSITE" id="PS00108">
    <property type="entry name" value="PROTEIN_KINASE_ST"/>
    <property type="match status" value="1"/>
</dbReference>
<gene>
    <name evidence="2" type="ORF">Taro_023591</name>
</gene>
<name>A0A843VEX9_COLES</name>
<protein>
    <recommendedName>
        <fullName evidence="4">Protein kinase domain-containing protein</fullName>
    </recommendedName>
</protein>
<comment type="similarity">
    <text evidence="1">Belongs to the protein kinase superfamily. CK1 Ser/Thr protein kinase family. Casein kinase I subfamily.</text>
</comment>
<evidence type="ECO:0008006" key="4">
    <source>
        <dbReference type="Google" id="ProtNLM"/>
    </source>
</evidence>
<comment type="caution">
    <text evidence="2">The sequence shown here is derived from an EMBL/GenBank/DDBJ whole genome shotgun (WGS) entry which is preliminary data.</text>
</comment>
<dbReference type="Gene3D" id="1.10.510.10">
    <property type="entry name" value="Transferase(Phosphotransferase) domain 1"/>
    <property type="match status" value="2"/>
</dbReference>